<dbReference type="OrthoDB" id="878746at2"/>
<dbReference type="EMBL" id="CP021235">
    <property type="protein sequence ID" value="ARS36139.1"/>
    <property type="molecule type" value="Genomic_DNA"/>
</dbReference>
<protein>
    <recommendedName>
        <fullName evidence="4">DUF4476 domain-containing protein</fullName>
    </recommendedName>
</protein>
<evidence type="ECO:0008006" key="4">
    <source>
        <dbReference type="Google" id="ProtNLM"/>
    </source>
</evidence>
<evidence type="ECO:0000256" key="1">
    <source>
        <dbReference type="SAM" id="SignalP"/>
    </source>
</evidence>
<dbReference type="Proteomes" id="UP000266292">
    <property type="component" value="Chromosome"/>
</dbReference>
<dbReference type="KEGG" id="pact:CA264_12250"/>
<feature type="signal peptide" evidence="1">
    <location>
        <begin position="1"/>
        <end position="27"/>
    </location>
</feature>
<organism evidence="2 3">
    <name type="scientific">Pontibacter actiniarum</name>
    <dbReference type="NCBI Taxonomy" id="323450"/>
    <lineage>
        <taxon>Bacteria</taxon>
        <taxon>Pseudomonadati</taxon>
        <taxon>Bacteroidota</taxon>
        <taxon>Cytophagia</taxon>
        <taxon>Cytophagales</taxon>
        <taxon>Hymenobacteraceae</taxon>
        <taxon>Pontibacter</taxon>
    </lineage>
</organism>
<dbReference type="RefSeq" id="WP_025607540.1">
    <property type="nucleotide sequence ID" value="NZ_CP021235.1"/>
</dbReference>
<accession>A0A1X9YTD2</accession>
<gene>
    <name evidence="2" type="ORF">CA264_12250</name>
</gene>
<dbReference type="AlphaFoldDB" id="A0A1X9YTD2"/>
<dbReference type="STRING" id="709015.GCA_000472485_02481"/>
<feature type="chain" id="PRO_5011001375" description="DUF4476 domain-containing protein" evidence="1">
    <location>
        <begin position="28"/>
        <end position="242"/>
    </location>
</feature>
<sequence>MKNKTTTLAFTAALAFITAILPQMAQAQFRSAIDVQEWPSGKIVLATGDTIYGPVTFHRSQEVINVQNEDGSLSSFSPVNVQYFVAQEQPSGRAYTFRSLMWDMGRDYSDFKKPTFFEQLNQGPLTLIMRESYVHKDSRGTSPYSSQGYLYDSNYYAPGSEWLSQIKELYYVMLPDGEIVTLRNVRKDLHKLFGKRAKQMKKYVKEHKLSYEKPHHVVAIVNYFNAQLQVSDLKQVVAQEAK</sequence>
<keyword evidence="3" id="KW-1185">Reference proteome</keyword>
<evidence type="ECO:0000313" key="2">
    <source>
        <dbReference type="EMBL" id="ARS36139.1"/>
    </source>
</evidence>
<evidence type="ECO:0000313" key="3">
    <source>
        <dbReference type="Proteomes" id="UP000266292"/>
    </source>
</evidence>
<keyword evidence="1" id="KW-0732">Signal</keyword>
<proteinExistence type="predicted"/>
<name>A0A1X9YTD2_9BACT</name>
<reference evidence="3" key="1">
    <citation type="submission" date="2017-05" db="EMBL/GenBank/DDBJ databases">
        <authorList>
            <person name="Ray J."/>
            <person name="Price M."/>
            <person name="Deutschbauer A."/>
        </authorList>
    </citation>
    <scope>NUCLEOTIDE SEQUENCE [LARGE SCALE GENOMIC DNA]</scope>
    <source>
        <strain evidence="3">DSM 19842</strain>
    </source>
</reference>